<keyword evidence="2" id="KW-0472">Membrane</keyword>
<protein>
    <submittedName>
        <fullName evidence="5">DUF5930 domain-containing protein</fullName>
    </submittedName>
</protein>
<dbReference type="InterPro" id="IPR016047">
    <property type="entry name" value="M23ase_b-sheet_dom"/>
</dbReference>
<keyword evidence="2" id="KW-1133">Transmembrane helix</keyword>
<dbReference type="Proteomes" id="UP001597186">
    <property type="component" value="Unassembled WGS sequence"/>
</dbReference>
<evidence type="ECO:0000256" key="1">
    <source>
        <dbReference type="ARBA" id="ARBA00022729"/>
    </source>
</evidence>
<evidence type="ECO:0000313" key="5">
    <source>
        <dbReference type="EMBL" id="MFD1511451.1"/>
    </source>
</evidence>
<organism evidence="5 6">
    <name type="scientific">Lacimonas salitolerans</name>
    <dbReference type="NCBI Taxonomy" id="1323750"/>
    <lineage>
        <taxon>Bacteria</taxon>
        <taxon>Pseudomonadati</taxon>
        <taxon>Pseudomonadota</taxon>
        <taxon>Alphaproteobacteria</taxon>
        <taxon>Rhodobacterales</taxon>
        <taxon>Paracoccaceae</taxon>
        <taxon>Lacimonas</taxon>
    </lineage>
</organism>
<sequence length="446" mass="49303">MRTRLAIRTHAFLERWFPEKRLFLRSDTDTRFIRLRPHTQLVAFSGSAVLVAWATIATAILLMDSIGAGNFREQAKRDQLMYEERLNVLAEQRDNRASEALAAQERFNSALTQISVMQSQLLESENRRSELETGIEVIQTTLRRTIKEREAARIELAALKLQGDEDGQGGAMAGGNLATDGTLDMLAAALADTAAQRDKIESDAQTALLEADDMALKLKLLQDQNDQIFRQLEEAMAISVKPLDKMFRAAGMNTDNLISEVRRGYSGQGGPLTPISFSTMGEMPDAGGTDRANRLLDQMDRLNLYRIAAQAAPFATPVKAGYRFTSPFGYRRDPKTGGRRMHNGVDFAGPVGTPLYATADGVVTHSGWLSGYGRLVKIQHQFGIETRYAHMSRLNVKVGQRVSRGDRIGDMGTSGRVTGPHLHYEVRVGGKAVNPMIYIKAANDVF</sequence>
<comment type="caution">
    <text evidence="5">The sequence shown here is derived from an EMBL/GenBank/DDBJ whole genome shotgun (WGS) entry which is preliminary data.</text>
</comment>
<accession>A0ABW4EL05</accession>
<dbReference type="Gene3D" id="2.70.70.10">
    <property type="entry name" value="Glucose Permease (Domain IIA)"/>
    <property type="match status" value="1"/>
</dbReference>
<dbReference type="SUPFAM" id="SSF51261">
    <property type="entry name" value="Duplicated hybrid motif"/>
    <property type="match status" value="1"/>
</dbReference>
<evidence type="ECO:0000259" key="4">
    <source>
        <dbReference type="Pfam" id="PF19353"/>
    </source>
</evidence>
<evidence type="ECO:0000313" key="6">
    <source>
        <dbReference type="Proteomes" id="UP001597186"/>
    </source>
</evidence>
<dbReference type="RefSeq" id="WP_379918659.1">
    <property type="nucleotide sequence ID" value="NZ_JBHUDD010000158.1"/>
</dbReference>
<dbReference type="InterPro" id="IPR011055">
    <property type="entry name" value="Dup_hybrid_motif"/>
</dbReference>
<dbReference type="PANTHER" id="PTHR21666:SF289">
    <property type="entry name" value="L-ALA--D-GLU ENDOPEPTIDASE"/>
    <property type="match status" value="1"/>
</dbReference>
<evidence type="ECO:0000259" key="3">
    <source>
        <dbReference type="Pfam" id="PF01551"/>
    </source>
</evidence>
<dbReference type="InterPro" id="IPR045974">
    <property type="entry name" value="DUF5930"/>
</dbReference>
<feature type="transmembrane region" description="Helical" evidence="2">
    <location>
        <begin position="41"/>
        <end position="63"/>
    </location>
</feature>
<dbReference type="CDD" id="cd12797">
    <property type="entry name" value="M23_peptidase"/>
    <property type="match status" value="1"/>
</dbReference>
<dbReference type="EMBL" id="JBHUDD010000158">
    <property type="protein sequence ID" value="MFD1511451.1"/>
    <property type="molecule type" value="Genomic_DNA"/>
</dbReference>
<dbReference type="Pfam" id="PF19353">
    <property type="entry name" value="DUF5930"/>
    <property type="match status" value="1"/>
</dbReference>
<reference evidence="6" key="1">
    <citation type="journal article" date="2019" name="Int. J. Syst. Evol. Microbiol.">
        <title>The Global Catalogue of Microorganisms (GCM) 10K type strain sequencing project: providing services to taxonomists for standard genome sequencing and annotation.</title>
        <authorList>
            <consortium name="The Broad Institute Genomics Platform"/>
            <consortium name="The Broad Institute Genome Sequencing Center for Infectious Disease"/>
            <person name="Wu L."/>
            <person name="Ma J."/>
        </authorList>
    </citation>
    <scope>NUCLEOTIDE SEQUENCE [LARGE SCALE GENOMIC DNA]</scope>
    <source>
        <strain evidence="6">CGMCC 1.12477</strain>
    </source>
</reference>
<feature type="domain" description="M23ase beta-sheet core" evidence="3">
    <location>
        <begin position="340"/>
        <end position="435"/>
    </location>
</feature>
<proteinExistence type="predicted"/>
<evidence type="ECO:0000256" key="2">
    <source>
        <dbReference type="SAM" id="Phobius"/>
    </source>
</evidence>
<name>A0ABW4EL05_9RHOB</name>
<gene>
    <name evidence="5" type="ORF">ACFTOW_18870</name>
</gene>
<dbReference type="PANTHER" id="PTHR21666">
    <property type="entry name" value="PEPTIDASE-RELATED"/>
    <property type="match status" value="1"/>
</dbReference>
<dbReference type="InterPro" id="IPR050570">
    <property type="entry name" value="Cell_wall_metabolism_enzyme"/>
</dbReference>
<keyword evidence="1" id="KW-0732">Signal</keyword>
<keyword evidence="6" id="KW-1185">Reference proteome</keyword>
<feature type="domain" description="DUF5930" evidence="4">
    <location>
        <begin position="1"/>
        <end position="323"/>
    </location>
</feature>
<keyword evidence="2" id="KW-0812">Transmembrane</keyword>
<dbReference type="Pfam" id="PF01551">
    <property type="entry name" value="Peptidase_M23"/>
    <property type="match status" value="1"/>
</dbReference>